<dbReference type="InterPro" id="IPR036819">
    <property type="entry name" value="Subtilisin_inhibitor-like_sf"/>
</dbReference>
<dbReference type="SUPFAM" id="SSF55399">
    <property type="entry name" value="Subtilisin inhibitor"/>
    <property type="match status" value="1"/>
</dbReference>
<evidence type="ECO:0000256" key="1">
    <source>
        <dbReference type="ARBA" id="ARBA00004613"/>
    </source>
</evidence>
<feature type="domain" description="Subtilisin inhibitor" evidence="8">
    <location>
        <begin position="58"/>
        <end position="120"/>
    </location>
</feature>
<keyword evidence="5" id="KW-0722">Serine protease inhibitor</keyword>
<keyword evidence="6" id="KW-1015">Disulfide bond</keyword>
<evidence type="ECO:0000256" key="5">
    <source>
        <dbReference type="ARBA" id="ARBA00022900"/>
    </source>
</evidence>
<dbReference type="Pfam" id="PF00720">
    <property type="entry name" value="SSI"/>
    <property type="match status" value="1"/>
</dbReference>
<gene>
    <name evidence="9" type="ORF">HNR21_001200</name>
</gene>
<organism evidence="9 10">
    <name type="scientific">Thermomonospora cellulosilytica</name>
    <dbReference type="NCBI Taxonomy" id="1411118"/>
    <lineage>
        <taxon>Bacteria</taxon>
        <taxon>Bacillati</taxon>
        <taxon>Actinomycetota</taxon>
        <taxon>Actinomycetes</taxon>
        <taxon>Streptosporangiales</taxon>
        <taxon>Thermomonosporaceae</taxon>
        <taxon>Thermomonospora</taxon>
    </lineage>
</organism>
<evidence type="ECO:0000256" key="7">
    <source>
        <dbReference type="SAM" id="SignalP"/>
    </source>
</evidence>
<protein>
    <submittedName>
        <fullName evidence="9">Putative small lipoprotein YifL</fullName>
    </submittedName>
</protein>
<keyword evidence="4" id="KW-0646">Protease inhibitor</keyword>
<accession>A0A7W3MUT4</accession>
<dbReference type="RefSeq" id="WP_182704385.1">
    <property type="nucleotide sequence ID" value="NZ_JACJII010000001.1"/>
</dbReference>
<evidence type="ECO:0000256" key="3">
    <source>
        <dbReference type="ARBA" id="ARBA00022525"/>
    </source>
</evidence>
<comment type="subcellular location">
    <subcellularLocation>
        <location evidence="1">Secreted</location>
    </subcellularLocation>
</comment>
<dbReference type="AlphaFoldDB" id="A0A7W3MUT4"/>
<evidence type="ECO:0000256" key="4">
    <source>
        <dbReference type="ARBA" id="ARBA00022690"/>
    </source>
</evidence>
<keyword evidence="3" id="KW-0964">Secreted</keyword>
<dbReference type="Gene3D" id="3.30.350.10">
    <property type="entry name" value="Subtilisin inhibitor-like"/>
    <property type="match status" value="1"/>
</dbReference>
<feature type="chain" id="PRO_5031431083" evidence="7">
    <location>
        <begin position="27"/>
        <end position="144"/>
    </location>
</feature>
<feature type="signal peptide" evidence="7">
    <location>
        <begin position="1"/>
        <end position="26"/>
    </location>
</feature>
<proteinExistence type="inferred from homology"/>
<evidence type="ECO:0000256" key="2">
    <source>
        <dbReference type="ARBA" id="ARBA00010472"/>
    </source>
</evidence>
<dbReference type="Proteomes" id="UP000539313">
    <property type="component" value="Unassembled WGS sequence"/>
</dbReference>
<dbReference type="PROSITE" id="PS51257">
    <property type="entry name" value="PROKAR_LIPOPROTEIN"/>
    <property type="match status" value="1"/>
</dbReference>
<comment type="caution">
    <text evidence="9">The sequence shown here is derived from an EMBL/GenBank/DDBJ whole genome shotgun (WGS) entry which is preliminary data.</text>
</comment>
<evidence type="ECO:0000313" key="9">
    <source>
        <dbReference type="EMBL" id="MBA9002318.1"/>
    </source>
</evidence>
<name>A0A7W3MUT4_9ACTN</name>
<dbReference type="GO" id="GO:0005576">
    <property type="term" value="C:extracellular region"/>
    <property type="evidence" value="ECO:0007669"/>
    <property type="project" value="UniProtKB-SubCell"/>
</dbReference>
<reference evidence="9 10" key="1">
    <citation type="submission" date="2020-08" db="EMBL/GenBank/DDBJ databases">
        <title>Sequencing the genomes of 1000 actinobacteria strains.</title>
        <authorList>
            <person name="Klenk H.-P."/>
        </authorList>
    </citation>
    <scope>NUCLEOTIDE SEQUENCE [LARGE SCALE GENOMIC DNA]</scope>
    <source>
        <strain evidence="9 10">DSM 45823</strain>
    </source>
</reference>
<evidence type="ECO:0000259" key="8">
    <source>
        <dbReference type="Pfam" id="PF00720"/>
    </source>
</evidence>
<evidence type="ECO:0000256" key="6">
    <source>
        <dbReference type="ARBA" id="ARBA00023157"/>
    </source>
</evidence>
<dbReference type="GO" id="GO:0004867">
    <property type="term" value="F:serine-type endopeptidase inhibitor activity"/>
    <property type="evidence" value="ECO:0007669"/>
    <property type="project" value="UniProtKB-KW"/>
</dbReference>
<keyword evidence="9" id="KW-0449">Lipoprotein</keyword>
<evidence type="ECO:0000313" key="10">
    <source>
        <dbReference type="Proteomes" id="UP000539313"/>
    </source>
</evidence>
<keyword evidence="10" id="KW-1185">Reference proteome</keyword>
<keyword evidence="7" id="KW-0732">Signal</keyword>
<comment type="similarity">
    <text evidence="2">Belongs to the protease inhibitor I16 (SSI) family.</text>
</comment>
<dbReference type="EMBL" id="JACJII010000001">
    <property type="protein sequence ID" value="MBA9002318.1"/>
    <property type="molecule type" value="Genomic_DNA"/>
</dbReference>
<sequence length="144" mass="14990">MRYRTPLTTAAGVATFAAIALTGCGAEDPAGAPPASVSPAPRTELTVEVRDKPGMPAVMWTLTCDPAGGTHPRPQAACQALAAADRPFEPVPEDAACTQIHGGDQTARVTGTWRGDRVDARFTRLNGCEIARWQKAAPLLAPTG</sequence>
<dbReference type="InterPro" id="IPR023549">
    <property type="entry name" value="Subtilisin_inhibitor"/>
</dbReference>